<protein>
    <recommendedName>
        <fullName evidence="1">DNA-directed RNA polymerase</fullName>
        <ecNumber evidence="1">2.7.7.6</ecNumber>
    </recommendedName>
</protein>
<dbReference type="InterPro" id="IPR007066">
    <property type="entry name" value="RNA_pol_Rpb1_3"/>
</dbReference>
<evidence type="ECO:0000256" key="6">
    <source>
        <dbReference type="ARBA" id="ARBA00048552"/>
    </source>
</evidence>
<evidence type="ECO:0000313" key="8">
    <source>
        <dbReference type="EMBL" id="SVD20318.1"/>
    </source>
</evidence>
<evidence type="ECO:0000259" key="7">
    <source>
        <dbReference type="SMART" id="SM00663"/>
    </source>
</evidence>
<dbReference type="Pfam" id="PF00623">
    <property type="entry name" value="RNA_pol_Rpb1_2"/>
    <property type="match status" value="2"/>
</dbReference>
<dbReference type="GO" id="GO:0003677">
    <property type="term" value="F:DNA binding"/>
    <property type="evidence" value="ECO:0007669"/>
    <property type="project" value="InterPro"/>
</dbReference>
<dbReference type="Pfam" id="PF04983">
    <property type="entry name" value="RNA_pol_Rpb1_3"/>
    <property type="match status" value="1"/>
</dbReference>
<keyword evidence="3" id="KW-0808">Transferase</keyword>
<dbReference type="EMBL" id="UINC01135889">
    <property type="protein sequence ID" value="SVD20318.1"/>
    <property type="molecule type" value="Genomic_DNA"/>
</dbReference>
<dbReference type="GO" id="GO:0003899">
    <property type="term" value="F:DNA-directed RNA polymerase activity"/>
    <property type="evidence" value="ECO:0007669"/>
    <property type="project" value="UniProtKB-EC"/>
</dbReference>
<sequence>PVIPPELRPLVPLDGGRFAASDLNDLYRRVIIRNNRLKQLMEIKAPDVILRNEKRMLQESVDALIDNSRMKSAVRSGTRRPLKSLSDSLKGKSGRFRQNLLGKRVDYSGRSVIVVGPELRLHECGIPKEMAMELFKPHVINELIKSGYTRTPRSAKMLVEHKAPEVYEVLESAVKDHPVLLNRAPTLHRLGVQAFQPVLIEGKAIRLHPLVCAAFNADFDGDQMAVHVPLSAEAKMESWLLMLSSHNILHPAHGKPIAIPSQDMVLGSYYLTRPREGEVGEGTKFSSYDEAVLAFVNREVSI</sequence>
<dbReference type="Gene3D" id="2.40.40.20">
    <property type="match status" value="1"/>
</dbReference>
<feature type="domain" description="RNA polymerase N-terminal" evidence="7">
    <location>
        <begin position="1"/>
        <end position="272"/>
    </location>
</feature>
<comment type="catalytic activity">
    <reaction evidence="6">
        <text>RNA(n) + a ribonucleoside 5'-triphosphate = RNA(n+1) + diphosphate</text>
        <dbReference type="Rhea" id="RHEA:21248"/>
        <dbReference type="Rhea" id="RHEA-COMP:14527"/>
        <dbReference type="Rhea" id="RHEA-COMP:17342"/>
        <dbReference type="ChEBI" id="CHEBI:33019"/>
        <dbReference type="ChEBI" id="CHEBI:61557"/>
        <dbReference type="ChEBI" id="CHEBI:140395"/>
        <dbReference type="EC" id="2.7.7.6"/>
    </reaction>
</comment>
<dbReference type="SMART" id="SM00663">
    <property type="entry name" value="RPOLA_N"/>
    <property type="match status" value="1"/>
</dbReference>
<dbReference type="InterPro" id="IPR000722">
    <property type="entry name" value="RNA_pol_asu"/>
</dbReference>
<accession>A0A382TG08</accession>
<keyword evidence="5" id="KW-0804">Transcription</keyword>
<dbReference type="InterPro" id="IPR045867">
    <property type="entry name" value="DNA-dir_RpoC_beta_prime"/>
</dbReference>
<dbReference type="PANTHER" id="PTHR19376:SF54">
    <property type="entry name" value="DNA-DIRECTED RNA POLYMERASE SUBUNIT BETA"/>
    <property type="match status" value="1"/>
</dbReference>
<feature type="non-terminal residue" evidence="8">
    <location>
        <position position="1"/>
    </location>
</feature>
<evidence type="ECO:0000256" key="1">
    <source>
        <dbReference type="ARBA" id="ARBA00012418"/>
    </source>
</evidence>
<dbReference type="EC" id="2.7.7.6" evidence="1"/>
<reference evidence="8" key="1">
    <citation type="submission" date="2018-05" db="EMBL/GenBank/DDBJ databases">
        <authorList>
            <person name="Lanie J.A."/>
            <person name="Ng W.-L."/>
            <person name="Kazmierczak K.M."/>
            <person name="Andrzejewski T.M."/>
            <person name="Davidsen T.M."/>
            <person name="Wayne K.J."/>
            <person name="Tettelin H."/>
            <person name="Glass J.I."/>
            <person name="Rusch D."/>
            <person name="Podicherti R."/>
            <person name="Tsui H.-C.T."/>
            <person name="Winkler M.E."/>
        </authorList>
    </citation>
    <scope>NUCLEOTIDE SEQUENCE</scope>
</reference>
<gene>
    <name evidence="8" type="ORF">METZ01_LOCUS373172</name>
</gene>
<evidence type="ECO:0000256" key="2">
    <source>
        <dbReference type="ARBA" id="ARBA00022478"/>
    </source>
</evidence>
<dbReference type="InterPro" id="IPR042102">
    <property type="entry name" value="RNA_pol_Rpb1_3_sf"/>
</dbReference>
<evidence type="ECO:0000256" key="3">
    <source>
        <dbReference type="ARBA" id="ARBA00022679"/>
    </source>
</evidence>
<dbReference type="GO" id="GO:0000428">
    <property type="term" value="C:DNA-directed RNA polymerase complex"/>
    <property type="evidence" value="ECO:0007669"/>
    <property type="project" value="UniProtKB-KW"/>
</dbReference>
<dbReference type="Gene3D" id="1.10.40.90">
    <property type="match status" value="1"/>
</dbReference>
<proteinExistence type="predicted"/>
<evidence type="ECO:0000256" key="4">
    <source>
        <dbReference type="ARBA" id="ARBA00022695"/>
    </source>
</evidence>
<dbReference type="Gene3D" id="1.10.274.100">
    <property type="entry name" value="RNA polymerase Rpb1, domain 3"/>
    <property type="match status" value="1"/>
</dbReference>
<name>A0A382TG08_9ZZZZ</name>
<dbReference type="InterPro" id="IPR006592">
    <property type="entry name" value="RNA_pol_N"/>
</dbReference>
<dbReference type="Pfam" id="PF04997">
    <property type="entry name" value="RNA_pol_Rpb1_1"/>
    <property type="match status" value="1"/>
</dbReference>
<feature type="non-terminal residue" evidence="8">
    <location>
        <position position="302"/>
    </location>
</feature>
<evidence type="ECO:0000256" key="5">
    <source>
        <dbReference type="ARBA" id="ARBA00023163"/>
    </source>
</evidence>
<keyword evidence="2" id="KW-0240">DNA-directed RNA polymerase</keyword>
<organism evidence="8">
    <name type="scientific">marine metagenome</name>
    <dbReference type="NCBI Taxonomy" id="408172"/>
    <lineage>
        <taxon>unclassified sequences</taxon>
        <taxon>metagenomes</taxon>
        <taxon>ecological metagenomes</taxon>
    </lineage>
</organism>
<dbReference type="AlphaFoldDB" id="A0A382TG08"/>
<dbReference type="SUPFAM" id="SSF64484">
    <property type="entry name" value="beta and beta-prime subunits of DNA dependent RNA-polymerase"/>
    <property type="match status" value="1"/>
</dbReference>
<dbReference type="InterPro" id="IPR007080">
    <property type="entry name" value="RNA_pol_Rpb1_1"/>
</dbReference>
<keyword evidence="4" id="KW-0548">Nucleotidyltransferase</keyword>
<dbReference type="GO" id="GO:0006351">
    <property type="term" value="P:DNA-templated transcription"/>
    <property type="evidence" value="ECO:0007669"/>
    <property type="project" value="InterPro"/>
</dbReference>
<dbReference type="PANTHER" id="PTHR19376">
    <property type="entry name" value="DNA-DIRECTED RNA POLYMERASE"/>
    <property type="match status" value="1"/>
</dbReference>